<name>A0A2X0KDF2_9ACTN</name>
<evidence type="ECO:0000256" key="1">
    <source>
        <dbReference type="PIRSR" id="PIRSR607822-1"/>
    </source>
</evidence>
<organism evidence="3 4">
    <name type="scientific">Streptacidiphilus pinicola</name>
    <dbReference type="NCBI Taxonomy" id="2219663"/>
    <lineage>
        <taxon>Bacteria</taxon>
        <taxon>Bacillati</taxon>
        <taxon>Actinomycetota</taxon>
        <taxon>Actinomycetes</taxon>
        <taxon>Kitasatosporales</taxon>
        <taxon>Streptomycetaceae</taxon>
        <taxon>Streptacidiphilus</taxon>
    </lineage>
</organism>
<dbReference type="PRINTS" id="PR01950">
    <property type="entry name" value="LANCSUPER"/>
</dbReference>
<evidence type="ECO:0000313" key="3">
    <source>
        <dbReference type="EMBL" id="RAG85219.1"/>
    </source>
</evidence>
<evidence type="ECO:0000313" key="4">
    <source>
        <dbReference type="Proteomes" id="UP000248889"/>
    </source>
</evidence>
<dbReference type="NCBIfam" id="TIGR03897">
    <property type="entry name" value="lanti_2_LanM"/>
    <property type="match status" value="1"/>
</dbReference>
<feature type="binding site" evidence="1">
    <location>
        <position position="857"/>
    </location>
    <ligand>
        <name>Zn(2+)</name>
        <dbReference type="ChEBI" id="CHEBI:29105"/>
    </ligand>
</feature>
<dbReference type="GO" id="GO:0005975">
    <property type="term" value="P:carbohydrate metabolic process"/>
    <property type="evidence" value="ECO:0007669"/>
    <property type="project" value="InterPro"/>
</dbReference>
<proteinExistence type="predicted"/>
<comment type="caution">
    <text evidence="3">The sequence shown here is derived from an EMBL/GenBank/DDBJ whole genome shotgun (WGS) entry which is preliminary data.</text>
</comment>
<dbReference type="EMBL" id="QKYN01000046">
    <property type="protein sequence ID" value="RAG85219.1"/>
    <property type="molecule type" value="Genomic_DNA"/>
</dbReference>
<evidence type="ECO:0000259" key="2">
    <source>
        <dbReference type="Pfam" id="PF13575"/>
    </source>
</evidence>
<accession>A0A2X0KDF2</accession>
<keyword evidence="1" id="KW-0862">Zinc</keyword>
<feature type="binding site" evidence="1">
    <location>
        <position position="812"/>
    </location>
    <ligand>
        <name>Zn(2+)</name>
        <dbReference type="ChEBI" id="CHEBI:29105"/>
    </ligand>
</feature>
<dbReference type="OrthoDB" id="3845223at2"/>
<dbReference type="Gene3D" id="1.50.10.10">
    <property type="match status" value="1"/>
</dbReference>
<feature type="binding site" evidence="1">
    <location>
        <position position="858"/>
    </location>
    <ligand>
        <name>Zn(2+)</name>
        <dbReference type="ChEBI" id="CHEBI:29105"/>
    </ligand>
</feature>
<keyword evidence="4" id="KW-1185">Reference proteome</keyword>
<dbReference type="InterPro" id="IPR007822">
    <property type="entry name" value="LANC-like"/>
</dbReference>
<dbReference type="GO" id="GO:0031179">
    <property type="term" value="P:peptide modification"/>
    <property type="evidence" value="ECO:0007669"/>
    <property type="project" value="InterPro"/>
</dbReference>
<dbReference type="InterPro" id="IPR025410">
    <property type="entry name" value="Lant_dehyd"/>
</dbReference>
<dbReference type="InterPro" id="IPR017146">
    <property type="entry name" value="Lanti_2_LanM"/>
</dbReference>
<sequence length="944" mass="100492">MEEDWFAAPVATLAAPLLDRFAKELHAVDGLAAPERAVVREAATRSVLALLQVKLNRVFLLELQAASLEGRLGDGEPPERWQQFLTLARTPDYLAELAGRYPVLHERTDAVAARHLDAVLELAARLASDRPALAALLDGREPGPLQGLSLGAGDPHRGGHAVALLDFAHGRVVYKPRPTEVDAALAAFLEEVGTADGAGPALRVPRTLVRAGYGWAGFVTHRYCRDSAELALFYRALGRWLAVMRLLGGTDLHAENLIACGPEPVVVDAETLFTPDPPTPPSGRGEAVDLAYRLIRGTVLRTGILPLRADGYTLAGVDISAAGSLPGQNPRIRVPVIADAGTDAARLAVDVVDLPRTGNHPSPDPVLIHHWDQVVAGFRDQTAHLAALDAAGALAPALDHFHGTVVRLLRRPTQAYVEIARMLWHPASLHDPAAALERGRDIMRRNAAALPGAPDDPATVDAEIADLLLGDIPVFTFTVDRTRLDATLADWHSADLWREEDVIRSALVGAYLNERQLPARVQVPTRKPHGARLDARRRRIAADAVERLLRHAVTGVDGTTTWISPVLMRAGWAIRPLTADLYSGQGGVVLALAQYRAEARAGRADEVPGLEPALRGALRVLAATEERVPTAELGGFLGLAGQAWTWAALHGLADDPVVRAADPLERARARAALITAEALAADQELDVLTGTAGVIVPLLGLTELTGEDQWLAAAAAAGAQLERTVRHDERGARWSTPLTPEGIGGFAHGSTGIGWALSRLAASPAGSAADRARWCALAGQAFAFESSLFDDTAGAWQDARVGSQTDFPTAWCHGSTGIGLAAADLYRRGGDAHQLETARRSLPATMREGFGWSHTLCHGDLGLRELLATLAELLPDYAGPDLVWADAELLSGIEERGPVGGIAKEAFAPGLMPGLAGVVTALLRMHPDHRVVSPLLQDLTVPTR</sequence>
<feature type="domain" description="Lantibiotic biosynthesis protein dehydration" evidence="2">
    <location>
        <begin position="101"/>
        <end position="477"/>
    </location>
</feature>
<dbReference type="GO" id="GO:0046872">
    <property type="term" value="F:metal ion binding"/>
    <property type="evidence" value="ECO:0007669"/>
    <property type="project" value="UniProtKB-KW"/>
</dbReference>
<dbReference type="SUPFAM" id="SSF158745">
    <property type="entry name" value="LanC-like"/>
    <property type="match status" value="1"/>
</dbReference>
<keyword evidence="1" id="KW-0479">Metal-binding</keyword>
<dbReference type="SMART" id="SM01260">
    <property type="entry name" value="LANC_like"/>
    <property type="match status" value="1"/>
</dbReference>
<dbReference type="PIRSF" id="PIRSF037228">
    <property type="entry name" value="Lant_mod_RumM"/>
    <property type="match status" value="1"/>
</dbReference>
<dbReference type="Pfam" id="PF05147">
    <property type="entry name" value="LANC_like"/>
    <property type="match status" value="1"/>
</dbReference>
<reference evidence="3 4" key="1">
    <citation type="submission" date="2018-06" db="EMBL/GenBank/DDBJ databases">
        <title>Streptacidiphilus pinicola sp. nov., isolated from pine grove soil.</title>
        <authorList>
            <person name="Roh S.G."/>
            <person name="Park S."/>
            <person name="Kim M.-K."/>
            <person name="Yun B.-R."/>
            <person name="Park J."/>
            <person name="Kim M.J."/>
            <person name="Kim Y.S."/>
            <person name="Kim S.B."/>
        </authorList>
    </citation>
    <scope>NUCLEOTIDE SEQUENCE [LARGE SCALE GENOMIC DNA]</scope>
    <source>
        <strain evidence="3 4">MMS16-CNU450</strain>
    </source>
</reference>
<dbReference type="Proteomes" id="UP000248889">
    <property type="component" value="Unassembled WGS sequence"/>
</dbReference>
<protein>
    <submittedName>
        <fullName evidence="3">Type 2 lantipeptide synthetase LanM</fullName>
    </submittedName>
</protein>
<dbReference type="CDD" id="cd04792">
    <property type="entry name" value="LanM-like"/>
    <property type="match status" value="1"/>
</dbReference>
<dbReference type="Pfam" id="PF13575">
    <property type="entry name" value="DUF4135"/>
    <property type="match status" value="1"/>
</dbReference>
<dbReference type="RefSeq" id="WP_111501048.1">
    <property type="nucleotide sequence ID" value="NZ_QKYN01000046.1"/>
</dbReference>
<dbReference type="InterPro" id="IPR012341">
    <property type="entry name" value="6hp_glycosidase-like_sf"/>
</dbReference>
<gene>
    <name evidence="3" type="ORF">DN069_12680</name>
</gene>
<dbReference type="AlphaFoldDB" id="A0A2X0KDF2"/>